<sequence length="66" mass="7595">MTIQCEVRIRRTKTPDLYSPIKRSTGKSICVLWVKCDLHDIVRVTLKDLGTHPALVPIPKLYQHVI</sequence>
<dbReference type="AlphaFoldDB" id="A0A0A9E295"/>
<evidence type="ECO:0000313" key="1">
    <source>
        <dbReference type="EMBL" id="JAD92035.1"/>
    </source>
</evidence>
<organism evidence="1">
    <name type="scientific">Arundo donax</name>
    <name type="common">Giant reed</name>
    <name type="synonym">Donax arundinaceus</name>
    <dbReference type="NCBI Taxonomy" id="35708"/>
    <lineage>
        <taxon>Eukaryota</taxon>
        <taxon>Viridiplantae</taxon>
        <taxon>Streptophyta</taxon>
        <taxon>Embryophyta</taxon>
        <taxon>Tracheophyta</taxon>
        <taxon>Spermatophyta</taxon>
        <taxon>Magnoliopsida</taxon>
        <taxon>Liliopsida</taxon>
        <taxon>Poales</taxon>
        <taxon>Poaceae</taxon>
        <taxon>PACMAD clade</taxon>
        <taxon>Arundinoideae</taxon>
        <taxon>Arundineae</taxon>
        <taxon>Arundo</taxon>
    </lineage>
</organism>
<name>A0A0A9E295_ARUDO</name>
<accession>A0A0A9E295</accession>
<dbReference type="EMBL" id="GBRH01205860">
    <property type="protein sequence ID" value="JAD92035.1"/>
    <property type="molecule type" value="Transcribed_RNA"/>
</dbReference>
<reference evidence="1" key="2">
    <citation type="journal article" date="2015" name="Data Brief">
        <title>Shoot transcriptome of the giant reed, Arundo donax.</title>
        <authorList>
            <person name="Barrero R.A."/>
            <person name="Guerrero F.D."/>
            <person name="Moolhuijzen P."/>
            <person name="Goolsby J.A."/>
            <person name="Tidwell J."/>
            <person name="Bellgard S.E."/>
            <person name="Bellgard M.I."/>
        </authorList>
    </citation>
    <scope>NUCLEOTIDE SEQUENCE</scope>
    <source>
        <tissue evidence="1">Shoot tissue taken approximately 20 cm above the soil surface</tissue>
    </source>
</reference>
<protein>
    <submittedName>
        <fullName evidence="1">Uncharacterized protein</fullName>
    </submittedName>
</protein>
<reference evidence="1" key="1">
    <citation type="submission" date="2014-09" db="EMBL/GenBank/DDBJ databases">
        <authorList>
            <person name="Magalhaes I.L.F."/>
            <person name="Oliveira U."/>
            <person name="Santos F.R."/>
            <person name="Vidigal T.H.D.A."/>
            <person name="Brescovit A.D."/>
            <person name="Santos A.J."/>
        </authorList>
    </citation>
    <scope>NUCLEOTIDE SEQUENCE</scope>
    <source>
        <tissue evidence="1">Shoot tissue taken approximately 20 cm above the soil surface</tissue>
    </source>
</reference>
<proteinExistence type="predicted"/>